<proteinExistence type="predicted"/>
<dbReference type="InterPro" id="IPR001173">
    <property type="entry name" value="Glyco_trans_2-like"/>
</dbReference>
<dbReference type="SUPFAM" id="SSF53448">
    <property type="entry name" value="Nucleotide-diphospho-sugar transferases"/>
    <property type="match status" value="1"/>
</dbReference>
<sequence>MPVTTATAPYICEIRIPTYKRPDMLERAIGQLAAQTVLKNGARLHGVIFDDSPAQEGRAIVRKHEDRHPGLTLSYRPNRENLGISRNLGQCFRTAAYEPSDHVFCLEDDNSVFPGFIAANIRLLEETGTAIAIRNQYIETTDNEIDHTRTTMPDAWATDSAGVGVLQPTDLLTCLFTNLGISNGALFWRSDAASELMIGEDCADPVLIEYLRPFAIREPVAFANTPLGAWRDNEKESFRILANRMQDRLTNYRGLKAISALRRAALAAIADNDRAALYERAAECRWGTIDRAYAHALIPARPRVTGMAALARHWAKGLACHALPAAQIGERSAGIVRAQLAWLANGLKAGQS</sequence>
<evidence type="ECO:0000313" key="2">
    <source>
        <dbReference type="EMBL" id="GGD15923.1"/>
    </source>
</evidence>
<dbReference type="CDD" id="cd00761">
    <property type="entry name" value="Glyco_tranf_GTA_type"/>
    <property type="match status" value="1"/>
</dbReference>
<dbReference type="InterPro" id="IPR029044">
    <property type="entry name" value="Nucleotide-diphossugar_trans"/>
</dbReference>
<reference evidence="2" key="2">
    <citation type="submission" date="2020-09" db="EMBL/GenBank/DDBJ databases">
        <authorList>
            <person name="Sun Q."/>
            <person name="Zhou Y."/>
        </authorList>
    </citation>
    <scope>NUCLEOTIDE SEQUENCE</scope>
    <source>
        <strain evidence="2">CGMCC 1.12921</strain>
    </source>
</reference>
<keyword evidence="3" id="KW-1185">Reference proteome</keyword>
<dbReference type="EMBL" id="BMGH01000001">
    <property type="protein sequence ID" value="GGD15923.1"/>
    <property type="molecule type" value="Genomic_DNA"/>
</dbReference>
<evidence type="ECO:0000313" key="3">
    <source>
        <dbReference type="Proteomes" id="UP000613582"/>
    </source>
</evidence>
<name>A0A8J2V6A5_9PROT</name>
<dbReference type="Gene3D" id="3.90.550.10">
    <property type="entry name" value="Spore Coat Polysaccharide Biosynthesis Protein SpsA, Chain A"/>
    <property type="match status" value="1"/>
</dbReference>
<dbReference type="Pfam" id="PF00535">
    <property type="entry name" value="Glycos_transf_2"/>
    <property type="match status" value="1"/>
</dbReference>
<dbReference type="Proteomes" id="UP000613582">
    <property type="component" value="Unassembled WGS sequence"/>
</dbReference>
<protein>
    <recommendedName>
        <fullName evidence="1">Glycosyltransferase 2-like domain-containing protein</fullName>
    </recommendedName>
</protein>
<accession>A0A8J2V6A5</accession>
<comment type="caution">
    <text evidence="2">The sequence shown here is derived from an EMBL/GenBank/DDBJ whole genome shotgun (WGS) entry which is preliminary data.</text>
</comment>
<organism evidence="2 3">
    <name type="scientific">Aquisalinus flavus</name>
    <dbReference type="NCBI Taxonomy" id="1526572"/>
    <lineage>
        <taxon>Bacteria</taxon>
        <taxon>Pseudomonadati</taxon>
        <taxon>Pseudomonadota</taxon>
        <taxon>Alphaproteobacteria</taxon>
        <taxon>Parvularculales</taxon>
        <taxon>Parvularculaceae</taxon>
        <taxon>Aquisalinus</taxon>
    </lineage>
</organism>
<evidence type="ECO:0000259" key="1">
    <source>
        <dbReference type="Pfam" id="PF00535"/>
    </source>
</evidence>
<gene>
    <name evidence="2" type="ORF">GCM10011342_25900</name>
</gene>
<feature type="domain" description="Glycosyltransferase 2-like" evidence="1">
    <location>
        <begin position="16"/>
        <end position="151"/>
    </location>
</feature>
<reference evidence="2" key="1">
    <citation type="journal article" date="2014" name="Int. J. Syst. Evol. Microbiol.">
        <title>Complete genome sequence of Corynebacterium casei LMG S-19264T (=DSM 44701T), isolated from a smear-ripened cheese.</title>
        <authorList>
            <consortium name="US DOE Joint Genome Institute (JGI-PGF)"/>
            <person name="Walter F."/>
            <person name="Albersmeier A."/>
            <person name="Kalinowski J."/>
            <person name="Ruckert C."/>
        </authorList>
    </citation>
    <scope>NUCLEOTIDE SEQUENCE</scope>
    <source>
        <strain evidence="2">CGMCC 1.12921</strain>
    </source>
</reference>
<dbReference type="AlphaFoldDB" id="A0A8J2V6A5"/>